<name>A0A8B9KUS8_ASTMX</name>
<evidence type="ECO:0000313" key="2">
    <source>
        <dbReference type="Proteomes" id="UP000694621"/>
    </source>
</evidence>
<evidence type="ECO:0000313" key="1">
    <source>
        <dbReference type="Ensembl" id="ENSAMXP00005041817.1"/>
    </source>
</evidence>
<dbReference type="OrthoDB" id="8948503at2759"/>
<dbReference type="AlphaFoldDB" id="A0A8B9KUS8"/>
<organism evidence="1 2">
    <name type="scientific">Astyanax mexicanus</name>
    <name type="common">Blind cave fish</name>
    <name type="synonym">Astyanax fasciatus mexicanus</name>
    <dbReference type="NCBI Taxonomy" id="7994"/>
    <lineage>
        <taxon>Eukaryota</taxon>
        <taxon>Metazoa</taxon>
        <taxon>Chordata</taxon>
        <taxon>Craniata</taxon>
        <taxon>Vertebrata</taxon>
        <taxon>Euteleostomi</taxon>
        <taxon>Actinopterygii</taxon>
        <taxon>Neopterygii</taxon>
        <taxon>Teleostei</taxon>
        <taxon>Ostariophysi</taxon>
        <taxon>Characiformes</taxon>
        <taxon>Characoidei</taxon>
        <taxon>Acestrorhamphidae</taxon>
        <taxon>Acestrorhamphinae</taxon>
        <taxon>Astyanax</taxon>
    </lineage>
</organism>
<reference evidence="1" key="1">
    <citation type="submission" date="2025-08" db="UniProtKB">
        <authorList>
            <consortium name="Ensembl"/>
        </authorList>
    </citation>
    <scope>IDENTIFICATION</scope>
</reference>
<dbReference type="Proteomes" id="UP000694621">
    <property type="component" value="Unplaced"/>
</dbReference>
<sequence>MSCGCPIWTPCWQRAGTAVARFISEVFNTATVATFPSTVDSVVRMSFTCSASCCAWARVWVLRWFLRLETVLKAFPHSAQECGLSPVCVRLCSGLSPECVRKCSRRCVFCRKRFPQTARWHTSQWYGRTPVCVRPCLLRLASEENVLPQTLHWKGRSPVCVRRWFRRWICFLNGFPQTLHLKRRSLEWAVCRWLSNRICEVNALPQVEQENPKASPVTRVCTVSAPPTHPSVLVEVWPLGTSEGTCNVATTCVAGYSESTPFSATTAT</sequence>
<proteinExistence type="predicted"/>
<accession>A0A8B9KUS8</accession>
<protein>
    <submittedName>
        <fullName evidence="1">Uncharacterized protein</fullName>
    </submittedName>
</protein>
<dbReference type="Ensembl" id="ENSAMXT00005045507.1">
    <property type="protein sequence ID" value="ENSAMXP00005041817.1"/>
    <property type="gene ID" value="ENSAMXG00005019545.1"/>
</dbReference>